<dbReference type="AlphaFoldDB" id="A0A3A8Q5K8"/>
<evidence type="ECO:0000313" key="2">
    <source>
        <dbReference type="Proteomes" id="UP000272888"/>
    </source>
</evidence>
<dbReference type="RefSeq" id="WP_147451081.1">
    <property type="nucleotide sequence ID" value="NZ_RAWB01000057.1"/>
</dbReference>
<comment type="caution">
    <text evidence="1">The sequence shown here is derived from an EMBL/GenBank/DDBJ whole genome shotgun (WGS) entry which is preliminary data.</text>
</comment>
<organism evidence="1 2">
    <name type="scientific">Corallococcus llansteffanensis</name>
    <dbReference type="NCBI Taxonomy" id="2316731"/>
    <lineage>
        <taxon>Bacteria</taxon>
        <taxon>Pseudomonadati</taxon>
        <taxon>Myxococcota</taxon>
        <taxon>Myxococcia</taxon>
        <taxon>Myxococcales</taxon>
        <taxon>Cystobacterineae</taxon>
        <taxon>Myxococcaceae</taxon>
        <taxon>Corallococcus</taxon>
    </lineage>
</organism>
<accession>A0A3A8Q5K8</accession>
<gene>
    <name evidence="1" type="ORF">D7V93_08180</name>
</gene>
<name>A0A3A8Q5K8_9BACT</name>
<feature type="non-terminal residue" evidence="1">
    <location>
        <position position="1"/>
    </location>
</feature>
<sequence>GGALFCATDAGLTRVEHRQAQLEAVREFPDAEPFVDAGCQLLLSREGLMVVGAQDLTVLRMT</sequence>
<reference evidence="2" key="1">
    <citation type="submission" date="2018-09" db="EMBL/GenBank/DDBJ databases">
        <authorList>
            <person name="Livingstone P.G."/>
            <person name="Whitworth D.E."/>
        </authorList>
    </citation>
    <scope>NUCLEOTIDE SEQUENCE [LARGE SCALE GENOMIC DNA]</scope>
    <source>
        <strain evidence="2">CA051B</strain>
    </source>
</reference>
<keyword evidence="2" id="KW-1185">Reference proteome</keyword>
<dbReference type="EMBL" id="RAWB01000057">
    <property type="protein sequence ID" value="RKH63926.1"/>
    <property type="molecule type" value="Genomic_DNA"/>
</dbReference>
<evidence type="ECO:0000313" key="1">
    <source>
        <dbReference type="EMBL" id="RKH63926.1"/>
    </source>
</evidence>
<dbReference type="Proteomes" id="UP000272888">
    <property type="component" value="Unassembled WGS sequence"/>
</dbReference>
<proteinExistence type="predicted"/>
<protein>
    <submittedName>
        <fullName evidence="1">Uncharacterized protein</fullName>
    </submittedName>
</protein>